<dbReference type="Proteomes" id="UP000192923">
    <property type="component" value="Unassembled WGS sequence"/>
</dbReference>
<dbReference type="Pfam" id="PF20340">
    <property type="entry name" value="DUF6635"/>
    <property type="match status" value="2"/>
</dbReference>
<reference evidence="2 3" key="1">
    <citation type="submission" date="2016-12" db="EMBL/GenBank/DDBJ databases">
        <authorList>
            <person name="Song W.-J."/>
            <person name="Kurnit D.M."/>
        </authorList>
    </citation>
    <scope>NUCLEOTIDE SEQUENCE [LARGE SCALE GENOMIC DNA]</scope>
    <source>
        <strain evidence="2 3">175</strain>
    </source>
</reference>
<feature type="transmembrane region" description="Helical" evidence="1">
    <location>
        <begin position="196"/>
        <end position="218"/>
    </location>
</feature>
<dbReference type="STRING" id="1760988.SAMN02949497_2793"/>
<dbReference type="AlphaFoldDB" id="A0A1Y6CYY0"/>
<keyword evidence="3" id="KW-1185">Reference proteome</keyword>
<sequence>MREAIEAAVQRGIRAYIESRRDKVPEFVERHFSLRGAWALRRATLGRDFYRHPLNMLWGLPLALIQGAAGLAGRMGAERAAAWLNRVPPGIPTRLDKELRWLLHTELLELPYADEGRESRHDALMETLLAQPEIAALCEEYLRVLGSRADRPGFRAALEANLAEYGKTRAGVSELAGSLITLATGYAVAQQATPGAFSAGSAAAAVIAQHIAIANFWLGSTVGAWYYAVFPATASAGLVAATTGALLAAVGVLAALSWIVLDPLLAKTGLHRRRLLGFVDALGAQLAGGEGGDYRVRDHYIARVFDVLDLLRSAAGAVR</sequence>
<dbReference type="EMBL" id="FXAM01000001">
    <property type="protein sequence ID" value="SMF95430.1"/>
    <property type="molecule type" value="Genomic_DNA"/>
</dbReference>
<dbReference type="InterPro" id="IPR046575">
    <property type="entry name" value="DUF6635"/>
</dbReference>
<organism evidence="2 3">
    <name type="scientific">Methylomagnum ishizawai</name>
    <dbReference type="NCBI Taxonomy" id="1760988"/>
    <lineage>
        <taxon>Bacteria</taxon>
        <taxon>Pseudomonadati</taxon>
        <taxon>Pseudomonadota</taxon>
        <taxon>Gammaproteobacteria</taxon>
        <taxon>Methylococcales</taxon>
        <taxon>Methylococcaceae</taxon>
        <taxon>Methylomagnum</taxon>
    </lineage>
</organism>
<feature type="transmembrane region" description="Helical" evidence="1">
    <location>
        <begin position="238"/>
        <end position="265"/>
    </location>
</feature>
<evidence type="ECO:0000313" key="3">
    <source>
        <dbReference type="Proteomes" id="UP000192923"/>
    </source>
</evidence>
<dbReference type="RefSeq" id="WP_254899382.1">
    <property type="nucleotide sequence ID" value="NZ_FXAM01000001.1"/>
</dbReference>
<keyword evidence="1" id="KW-0812">Transmembrane</keyword>
<evidence type="ECO:0000256" key="1">
    <source>
        <dbReference type="SAM" id="Phobius"/>
    </source>
</evidence>
<gene>
    <name evidence="2" type="ORF">SAMN02949497_2793</name>
</gene>
<accession>A0A1Y6CYY0</accession>
<evidence type="ECO:0000313" key="2">
    <source>
        <dbReference type="EMBL" id="SMF95430.1"/>
    </source>
</evidence>
<proteinExistence type="predicted"/>
<name>A0A1Y6CYY0_9GAMM</name>
<keyword evidence="1" id="KW-1133">Transmembrane helix</keyword>
<keyword evidence="1" id="KW-0472">Membrane</keyword>
<protein>
    <submittedName>
        <fullName evidence="2">Uncharacterized protein</fullName>
    </submittedName>
</protein>